<dbReference type="Pfam" id="PF00072">
    <property type="entry name" value="Response_reg"/>
    <property type="match status" value="2"/>
</dbReference>
<dbReference type="InterPro" id="IPR029016">
    <property type="entry name" value="GAF-like_dom_sf"/>
</dbReference>
<keyword evidence="5" id="KW-0808">Transferase</keyword>
<evidence type="ECO:0000256" key="6">
    <source>
        <dbReference type="ARBA" id="ARBA00022741"/>
    </source>
</evidence>
<dbReference type="Pfam" id="PF08448">
    <property type="entry name" value="PAS_4"/>
    <property type="match status" value="1"/>
</dbReference>
<keyword evidence="10" id="KW-0472">Membrane</keyword>
<comment type="subcellular location">
    <subcellularLocation>
        <location evidence="2">Membrane</location>
    </subcellularLocation>
</comment>
<dbReference type="SMART" id="SM00387">
    <property type="entry name" value="HATPase_c"/>
    <property type="match status" value="1"/>
</dbReference>
<dbReference type="AlphaFoldDB" id="A0A4Q2R9V3"/>
<dbReference type="CDD" id="cd00082">
    <property type="entry name" value="HisKA"/>
    <property type="match status" value="1"/>
</dbReference>
<feature type="domain" description="PAC" evidence="16">
    <location>
        <begin position="393"/>
        <end position="444"/>
    </location>
</feature>
<dbReference type="InterPro" id="IPR035965">
    <property type="entry name" value="PAS-like_dom_sf"/>
</dbReference>
<dbReference type="Gene3D" id="3.40.50.2300">
    <property type="match status" value="2"/>
</dbReference>
<feature type="domain" description="Histidine kinase" evidence="13">
    <location>
        <begin position="462"/>
        <end position="686"/>
    </location>
</feature>
<dbReference type="InterPro" id="IPR036890">
    <property type="entry name" value="HATPase_C_sf"/>
</dbReference>
<dbReference type="InterPro" id="IPR003018">
    <property type="entry name" value="GAF"/>
</dbReference>
<dbReference type="InterPro" id="IPR013656">
    <property type="entry name" value="PAS_4"/>
</dbReference>
<feature type="domain" description="Response regulatory" evidence="14">
    <location>
        <begin position="829"/>
        <end position="944"/>
    </location>
</feature>
<dbReference type="SUPFAM" id="SSF47384">
    <property type="entry name" value="Homodimeric domain of signal transducing histidine kinase"/>
    <property type="match status" value="1"/>
</dbReference>
<dbReference type="GO" id="GO:0005886">
    <property type="term" value="C:plasma membrane"/>
    <property type="evidence" value="ECO:0007669"/>
    <property type="project" value="TreeGrafter"/>
</dbReference>
<gene>
    <name evidence="17" type="ORF">D3272_16245</name>
</gene>
<dbReference type="SMART" id="SM00091">
    <property type="entry name" value="PAS"/>
    <property type="match status" value="1"/>
</dbReference>
<keyword evidence="11" id="KW-0131">Cell cycle</keyword>
<reference evidence="17 18" key="1">
    <citation type="submission" date="2018-09" db="EMBL/GenBank/DDBJ databases">
        <authorList>
            <person name="Grouzdev D.S."/>
            <person name="Krutkina M.S."/>
        </authorList>
    </citation>
    <scope>NUCLEOTIDE SEQUENCE [LARGE SCALE GENOMIC DNA]</scope>
    <source>
        <strain evidence="17 18">RmlP001</strain>
    </source>
</reference>
<dbReference type="InterPro" id="IPR000014">
    <property type="entry name" value="PAS"/>
</dbReference>
<dbReference type="SUPFAM" id="SSF55874">
    <property type="entry name" value="ATPase domain of HSP90 chaperone/DNA topoisomerase II/histidine kinase"/>
    <property type="match status" value="1"/>
</dbReference>
<dbReference type="Pfam" id="PF02518">
    <property type="entry name" value="HATPase_c"/>
    <property type="match status" value="1"/>
</dbReference>
<dbReference type="PRINTS" id="PR00344">
    <property type="entry name" value="BCTRLSENSOR"/>
</dbReference>
<dbReference type="SUPFAM" id="SSF55785">
    <property type="entry name" value="PYP-like sensor domain (PAS domain)"/>
    <property type="match status" value="1"/>
</dbReference>
<evidence type="ECO:0000313" key="18">
    <source>
        <dbReference type="Proteomes" id="UP000289411"/>
    </source>
</evidence>
<keyword evidence="8" id="KW-0067">ATP-binding</keyword>
<evidence type="ECO:0000256" key="10">
    <source>
        <dbReference type="ARBA" id="ARBA00023136"/>
    </source>
</evidence>
<dbReference type="SMART" id="SM00065">
    <property type="entry name" value="GAF"/>
    <property type="match status" value="1"/>
</dbReference>
<evidence type="ECO:0000256" key="8">
    <source>
        <dbReference type="ARBA" id="ARBA00022840"/>
    </source>
</evidence>
<dbReference type="InterPro" id="IPR001789">
    <property type="entry name" value="Sig_transdc_resp-reg_receiver"/>
</dbReference>
<feature type="domain" description="Response regulatory" evidence="14">
    <location>
        <begin position="711"/>
        <end position="824"/>
    </location>
</feature>
<keyword evidence="7" id="KW-0418">Kinase</keyword>
<keyword evidence="18" id="KW-1185">Reference proteome</keyword>
<dbReference type="InterPro" id="IPR000700">
    <property type="entry name" value="PAS-assoc_C"/>
</dbReference>
<proteinExistence type="predicted"/>
<keyword evidence="9" id="KW-0902">Two-component regulatory system</keyword>
<dbReference type="Gene3D" id="1.10.287.130">
    <property type="match status" value="1"/>
</dbReference>
<evidence type="ECO:0000256" key="7">
    <source>
        <dbReference type="ARBA" id="ARBA00022777"/>
    </source>
</evidence>
<dbReference type="PANTHER" id="PTHR43047">
    <property type="entry name" value="TWO-COMPONENT HISTIDINE PROTEIN KINASE"/>
    <property type="match status" value="1"/>
</dbReference>
<keyword evidence="6" id="KW-0547">Nucleotide-binding</keyword>
<dbReference type="Gene3D" id="3.30.450.40">
    <property type="match status" value="1"/>
</dbReference>
<dbReference type="InterPro" id="IPR004358">
    <property type="entry name" value="Sig_transdc_His_kin-like_C"/>
</dbReference>
<feature type="domain" description="PAS" evidence="15">
    <location>
        <begin position="320"/>
        <end position="390"/>
    </location>
</feature>
<dbReference type="PROSITE" id="PS50109">
    <property type="entry name" value="HIS_KIN"/>
    <property type="match status" value="1"/>
</dbReference>
<dbReference type="GO" id="GO:0000155">
    <property type="term" value="F:phosphorelay sensor kinase activity"/>
    <property type="evidence" value="ECO:0007669"/>
    <property type="project" value="InterPro"/>
</dbReference>
<dbReference type="CDD" id="cd00130">
    <property type="entry name" value="PAS"/>
    <property type="match status" value="1"/>
</dbReference>
<dbReference type="FunFam" id="3.30.565.10:FF:000010">
    <property type="entry name" value="Sensor histidine kinase RcsC"/>
    <property type="match status" value="1"/>
</dbReference>
<dbReference type="PROSITE" id="PS50113">
    <property type="entry name" value="PAC"/>
    <property type="match status" value="1"/>
</dbReference>
<evidence type="ECO:0000256" key="4">
    <source>
        <dbReference type="ARBA" id="ARBA00022553"/>
    </source>
</evidence>
<evidence type="ECO:0000313" key="17">
    <source>
        <dbReference type="EMBL" id="RYB03694.1"/>
    </source>
</evidence>
<dbReference type="SMART" id="SM00448">
    <property type="entry name" value="REC"/>
    <property type="match status" value="2"/>
</dbReference>
<evidence type="ECO:0000256" key="1">
    <source>
        <dbReference type="ARBA" id="ARBA00000085"/>
    </source>
</evidence>
<dbReference type="PANTHER" id="PTHR43047:SF72">
    <property type="entry name" value="OSMOSENSING HISTIDINE PROTEIN KINASE SLN1"/>
    <property type="match status" value="1"/>
</dbReference>
<accession>A0A4Q2R9V3</accession>
<dbReference type="Gene3D" id="3.30.565.10">
    <property type="entry name" value="Histidine kinase-like ATPase, C-terminal domain"/>
    <property type="match status" value="1"/>
</dbReference>
<evidence type="ECO:0000256" key="5">
    <source>
        <dbReference type="ARBA" id="ARBA00022679"/>
    </source>
</evidence>
<dbReference type="InterPro" id="IPR005467">
    <property type="entry name" value="His_kinase_dom"/>
</dbReference>
<protein>
    <recommendedName>
        <fullName evidence="3">histidine kinase</fullName>
        <ecNumber evidence="3">2.7.13.3</ecNumber>
    </recommendedName>
</protein>
<evidence type="ECO:0000259" key="15">
    <source>
        <dbReference type="PROSITE" id="PS50112"/>
    </source>
</evidence>
<dbReference type="FunFam" id="1.10.287.130:FF:000038">
    <property type="entry name" value="Sensory transduction histidine kinase"/>
    <property type="match status" value="1"/>
</dbReference>
<keyword evidence="4 12" id="KW-0597">Phosphoprotein</keyword>
<dbReference type="CDD" id="cd16922">
    <property type="entry name" value="HATPase_EvgS-ArcB-TorS-like"/>
    <property type="match status" value="1"/>
</dbReference>
<dbReference type="Pfam" id="PF01590">
    <property type="entry name" value="GAF"/>
    <property type="match status" value="1"/>
</dbReference>
<evidence type="ECO:0000256" key="11">
    <source>
        <dbReference type="ARBA" id="ARBA00023306"/>
    </source>
</evidence>
<dbReference type="PROSITE" id="PS50112">
    <property type="entry name" value="PAS"/>
    <property type="match status" value="1"/>
</dbReference>
<dbReference type="SUPFAM" id="SSF55781">
    <property type="entry name" value="GAF domain-like"/>
    <property type="match status" value="1"/>
</dbReference>
<feature type="modified residue" description="4-aspartylphosphate" evidence="12">
    <location>
        <position position="760"/>
    </location>
</feature>
<dbReference type="GO" id="GO:0005524">
    <property type="term" value="F:ATP binding"/>
    <property type="evidence" value="ECO:0007669"/>
    <property type="project" value="UniProtKB-KW"/>
</dbReference>
<evidence type="ECO:0000256" key="12">
    <source>
        <dbReference type="PROSITE-ProRule" id="PRU00169"/>
    </source>
</evidence>
<dbReference type="InterPro" id="IPR011006">
    <property type="entry name" value="CheY-like_superfamily"/>
</dbReference>
<name>A0A4Q2R9V3_9HYPH</name>
<dbReference type="GO" id="GO:0009927">
    <property type="term" value="F:histidine phosphotransfer kinase activity"/>
    <property type="evidence" value="ECO:0007669"/>
    <property type="project" value="TreeGrafter"/>
</dbReference>
<dbReference type="Gene3D" id="3.30.450.20">
    <property type="entry name" value="PAS domain"/>
    <property type="match status" value="2"/>
</dbReference>
<dbReference type="SMART" id="SM00388">
    <property type="entry name" value="HisKA"/>
    <property type="match status" value="1"/>
</dbReference>
<evidence type="ECO:0000259" key="13">
    <source>
        <dbReference type="PROSITE" id="PS50109"/>
    </source>
</evidence>
<evidence type="ECO:0000259" key="14">
    <source>
        <dbReference type="PROSITE" id="PS50110"/>
    </source>
</evidence>
<evidence type="ECO:0000256" key="2">
    <source>
        <dbReference type="ARBA" id="ARBA00004370"/>
    </source>
</evidence>
<dbReference type="Pfam" id="PF00512">
    <property type="entry name" value="HisKA"/>
    <property type="match status" value="1"/>
</dbReference>
<dbReference type="SUPFAM" id="SSF52172">
    <property type="entry name" value="CheY-like"/>
    <property type="match status" value="2"/>
</dbReference>
<dbReference type="InterPro" id="IPR036097">
    <property type="entry name" value="HisK_dim/P_sf"/>
</dbReference>
<reference evidence="17 18" key="2">
    <citation type="submission" date="2019-02" db="EMBL/GenBank/DDBJ databases">
        <title>'Lichenibacterium ramalinii' gen. nov. sp. nov., 'Lichenibacterium minor' gen. nov. sp. nov.</title>
        <authorList>
            <person name="Pankratov T."/>
        </authorList>
    </citation>
    <scope>NUCLEOTIDE SEQUENCE [LARGE SCALE GENOMIC DNA]</scope>
    <source>
        <strain evidence="17 18">RmlP001</strain>
    </source>
</reference>
<dbReference type="EC" id="2.7.13.3" evidence="3"/>
<dbReference type="PROSITE" id="PS50110">
    <property type="entry name" value="RESPONSE_REGULATORY"/>
    <property type="match status" value="2"/>
</dbReference>
<organism evidence="17 18">
    <name type="scientific">Lichenibacterium ramalinae</name>
    <dbReference type="NCBI Taxonomy" id="2316527"/>
    <lineage>
        <taxon>Bacteria</taxon>
        <taxon>Pseudomonadati</taxon>
        <taxon>Pseudomonadota</taxon>
        <taxon>Alphaproteobacteria</taxon>
        <taxon>Hyphomicrobiales</taxon>
        <taxon>Lichenihabitantaceae</taxon>
        <taxon>Lichenibacterium</taxon>
    </lineage>
</organism>
<dbReference type="InterPro" id="IPR003661">
    <property type="entry name" value="HisK_dim/P_dom"/>
</dbReference>
<dbReference type="InterPro" id="IPR003594">
    <property type="entry name" value="HATPase_dom"/>
</dbReference>
<evidence type="ECO:0000259" key="16">
    <source>
        <dbReference type="PROSITE" id="PS50113"/>
    </source>
</evidence>
<evidence type="ECO:0000256" key="9">
    <source>
        <dbReference type="ARBA" id="ARBA00023012"/>
    </source>
</evidence>
<evidence type="ECO:0000256" key="3">
    <source>
        <dbReference type="ARBA" id="ARBA00012438"/>
    </source>
</evidence>
<feature type="modified residue" description="4-aspartylphosphate" evidence="12">
    <location>
        <position position="878"/>
    </location>
</feature>
<dbReference type="EMBL" id="QYBC01000013">
    <property type="protein sequence ID" value="RYB03694.1"/>
    <property type="molecule type" value="Genomic_DNA"/>
</dbReference>
<comment type="caution">
    <text evidence="17">The sequence shown here is derived from an EMBL/GenBank/DDBJ whole genome shotgun (WGS) entry which is preliminary data.</text>
</comment>
<sequence>MTGGGAMGERIRSVDWAASPLGPPDGWPEVLRSALRICLSSAFPTAIYWGEELVLLYNDSWAPIPAERHPGCLGRPARDVWSDIWDIIAPQFAAVFETGEGFSAFDQMLPMVRDGIPRTTYWDYSFTPLIDREGRVRGILNQGMERTAQVLGDRRQQFRLDLEEALHGVSDPKAIVAAAVQALGRHLGAHRVGFGEMMPDDRIIAMSTDHAEGLAAVTEAMPLDDFGPSAMARLRGGDTLSSTDVVADPRVDEAVFGAFGTRAFVAVPLVRDGRLKATLFVNHGVPRPWTEEEVALIEAVAARIWDAAERARAEAALRDSEAHLSGIFHQTGAGFAEIDRDGRFLSVNGRFCAMAGRPREALLALRMADITHPDDEEMSRAALKGVVTAGEPATIEKRLLRPDGTTLWVANTKSLIAPVAGQRTVLTVAIDITERKAVERALADAKAVAEEANLAKSTFIANMSHELRTPLSAIIGYSEMMLEEVEDGAEAADLAIDIRKIESNARHLLGLINDVLDLSKIESGKMEVYAERFEVAPLVEEVAAAVQSLVAKKRNRLELRLDPGLGSMETDLTKIRQMLLNLLSNAAKFSEDGTIVLSAARVAAPGAPDRVRFAVADTGVGMSEEQLGRLFQRFTQADSSTTRKFGGTGLGLSLTRAFADMLGGDVSVESAEGQGSTFSIALPARYAAPAVAAEPATGTAGAEDAGPARDLVLVIDDDADQRALMTRFLHREGFRARTAGDGEAGLDLARALKPRAILLDVMMPGTDGWSVLSALKADPELRDIPVVMVTFVDQRGLAQALGAADYVLKPVRWERFKAVVDRFRVPEGGALVIDDDPDIRGRMRALLERDGWAVTEAANGRDGLDRFATARPGIVLLDLNMPVMDGFAFLAALRGRPDGAEVPVVVLTAMDLTREDRRRLAGANQILNKGDVSLRALADRLQQLVGGETV</sequence>
<dbReference type="NCBIfam" id="TIGR00229">
    <property type="entry name" value="sensory_box"/>
    <property type="match status" value="1"/>
</dbReference>
<dbReference type="Proteomes" id="UP000289411">
    <property type="component" value="Unassembled WGS sequence"/>
</dbReference>
<comment type="catalytic activity">
    <reaction evidence="1">
        <text>ATP + protein L-histidine = ADP + protein N-phospho-L-histidine.</text>
        <dbReference type="EC" id="2.7.13.3"/>
    </reaction>
</comment>